<accession>A0A453GUJ4</accession>
<reference evidence="2" key="4">
    <citation type="submission" date="2019-03" db="UniProtKB">
        <authorList>
            <consortium name="EnsemblPlants"/>
        </authorList>
    </citation>
    <scope>IDENTIFICATION</scope>
</reference>
<reference evidence="3" key="2">
    <citation type="journal article" date="2017" name="Nat. Plants">
        <title>The Aegilops tauschii genome reveals multiple impacts of transposons.</title>
        <authorList>
            <person name="Zhao G."/>
            <person name="Zou C."/>
            <person name="Li K."/>
            <person name="Wang K."/>
            <person name="Li T."/>
            <person name="Gao L."/>
            <person name="Zhang X."/>
            <person name="Wang H."/>
            <person name="Yang Z."/>
            <person name="Liu X."/>
            <person name="Jiang W."/>
            <person name="Mao L."/>
            <person name="Kong X."/>
            <person name="Jiao Y."/>
            <person name="Jia J."/>
        </authorList>
    </citation>
    <scope>NUCLEOTIDE SEQUENCE [LARGE SCALE GENOMIC DNA]</scope>
    <source>
        <strain evidence="3">cv. AL8/78</strain>
    </source>
</reference>
<organism evidence="2 3">
    <name type="scientific">Aegilops tauschii subsp. strangulata</name>
    <name type="common">Goatgrass</name>
    <dbReference type="NCBI Taxonomy" id="200361"/>
    <lineage>
        <taxon>Eukaryota</taxon>
        <taxon>Viridiplantae</taxon>
        <taxon>Streptophyta</taxon>
        <taxon>Embryophyta</taxon>
        <taxon>Tracheophyta</taxon>
        <taxon>Spermatophyta</taxon>
        <taxon>Magnoliopsida</taxon>
        <taxon>Liliopsida</taxon>
        <taxon>Poales</taxon>
        <taxon>Poaceae</taxon>
        <taxon>BOP clade</taxon>
        <taxon>Pooideae</taxon>
        <taxon>Triticodae</taxon>
        <taxon>Triticeae</taxon>
        <taxon>Triticinae</taxon>
        <taxon>Aegilops</taxon>
    </lineage>
</organism>
<evidence type="ECO:0000256" key="1">
    <source>
        <dbReference type="SAM" id="MobiDB-lite"/>
    </source>
</evidence>
<dbReference type="Gramene" id="AET3Gv21219000.1">
    <property type="protein sequence ID" value="AET3Gv21219000.1"/>
    <property type="gene ID" value="AET3Gv21219000"/>
</dbReference>
<proteinExistence type="predicted"/>
<feature type="compositionally biased region" description="Low complexity" evidence="1">
    <location>
        <begin position="24"/>
        <end position="36"/>
    </location>
</feature>
<dbReference type="Proteomes" id="UP000015105">
    <property type="component" value="Chromosome 3D"/>
</dbReference>
<dbReference type="EnsemblPlants" id="AET3Gv21219000.1">
    <property type="protein sequence ID" value="AET3Gv21219000.1"/>
    <property type="gene ID" value="AET3Gv21219000"/>
</dbReference>
<dbReference type="AlphaFoldDB" id="A0A453GUJ4"/>
<evidence type="ECO:0000313" key="3">
    <source>
        <dbReference type="Proteomes" id="UP000015105"/>
    </source>
</evidence>
<reference evidence="2" key="3">
    <citation type="journal article" date="2017" name="Nature">
        <title>Genome sequence of the progenitor of the wheat D genome Aegilops tauschii.</title>
        <authorList>
            <person name="Luo M.C."/>
            <person name="Gu Y.Q."/>
            <person name="Puiu D."/>
            <person name="Wang H."/>
            <person name="Twardziok S.O."/>
            <person name="Deal K.R."/>
            <person name="Huo N."/>
            <person name="Zhu T."/>
            <person name="Wang L."/>
            <person name="Wang Y."/>
            <person name="McGuire P.E."/>
            <person name="Liu S."/>
            <person name="Long H."/>
            <person name="Ramasamy R.K."/>
            <person name="Rodriguez J.C."/>
            <person name="Van S.L."/>
            <person name="Yuan L."/>
            <person name="Wang Z."/>
            <person name="Xia Z."/>
            <person name="Xiao L."/>
            <person name="Anderson O.D."/>
            <person name="Ouyang S."/>
            <person name="Liang Y."/>
            <person name="Zimin A.V."/>
            <person name="Pertea G."/>
            <person name="Qi P."/>
            <person name="Bennetzen J.L."/>
            <person name="Dai X."/>
            <person name="Dawson M.W."/>
            <person name="Muller H.G."/>
            <person name="Kugler K."/>
            <person name="Rivarola-Duarte L."/>
            <person name="Spannagl M."/>
            <person name="Mayer K.F.X."/>
            <person name="Lu F.H."/>
            <person name="Bevan M.W."/>
            <person name="Leroy P."/>
            <person name="Li P."/>
            <person name="You F.M."/>
            <person name="Sun Q."/>
            <person name="Liu Z."/>
            <person name="Lyons E."/>
            <person name="Wicker T."/>
            <person name="Salzberg S.L."/>
            <person name="Devos K.M."/>
            <person name="Dvorak J."/>
        </authorList>
    </citation>
    <scope>NUCLEOTIDE SEQUENCE [LARGE SCALE GENOMIC DNA]</scope>
    <source>
        <strain evidence="2">cv. AL8/78</strain>
    </source>
</reference>
<protein>
    <submittedName>
        <fullName evidence="2">Uncharacterized protein</fullName>
    </submittedName>
</protein>
<sequence>LRKHMCYGQAQSQQASTRRWKAQTTTTGRRAPGRTTLQTETGHAKAEFKKKAEVANWRCMHACMSRIFEVDLDGVGALAELAVEQLLGHGERRLLAAAVGAAVHHPVDVVEDGLPVPLRLPVHHRKRPLQRLLVGGFRAVAGQHLDGLRHGNLPQLHVVVVARSGGCAGDAAGGEGDNEEEEEVVECCRGHGRYSVDTESRIHFLSKEAKYI</sequence>
<keyword evidence="3" id="KW-1185">Reference proteome</keyword>
<reference evidence="3" key="1">
    <citation type="journal article" date="2014" name="Science">
        <title>Ancient hybridizations among the ancestral genomes of bread wheat.</title>
        <authorList>
            <consortium name="International Wheat Genome Sequencing Consortium,"/>
            <person name="Marcussen T."/>
            <person name="Sandve S.R."/>
            <person name="Heier L."/>
            <person name="Spannagl M."/>
            <person name="Pfeifer M."/>
            <person name="Jakobsen K.S."/>
            <person name="Wulff B.B."/>
            <person name="Steuernagel B."/>
            <person name="Mayer K.F."/>
            <person name="Olsen O.A."/>
        </authorList>
    </citation>
    <scope>NUCLEOTIDE SEQUENCE [LARGE SCALE GENOMIC DNA]</scope>
    <source>
        <strain evidence="3">cv. AL8/78</strain>
    </source>
</reference>
<evidence type="ECO:0000313" key="2">
    <source>
        <dbReference type="EnsemblPlants" id="AET3Gv21219000.1"/>
    </source>
</evidence>
<reference evidence="2" key="5">
    <citation type="journal article" date="2021" name="G3 (Bethesda)">
        <title>Aegilops tauschii genome assembly Aet v5.0 features greater sequence contiguity and improved annotation.</title>
        <authorList>
            <person name="Wang L."/>
            <person name="Zhu T."/>
            <person name="Rodriguez J.C."/>
            <person name="Deal K.R."/>
            <person name="Dubcovsky J."/>
            <person name="McGuire P.E."/>
            <person name="Lux T."/>
            <person name="Spannagl M."/>
            <person name="Mayer K.F.X."/>
            <person name="Baldrich P."/>
            <person name="Meyers B.C."/>
            <person name="Huo N."/>
            <person name="Gu Y.Q."/>
            <person name="Zhou H."/>
            <person name="Devos K.M."/>
            <person name="Bennetzen J.L."/>
            <person name="Unver T."/>
            <person name="Budak H."/>
            <person name="Gulick P.J."/>
            <person name="Galiba G."/>
            <person name="Kalapos B."/>
            <person name="Nelson D.R."/>
            <person name="Li P."/>
            <person name="You F.M."/>
            <person name="Luo M.C."/>
            <person name="Dvorak J."/>
        </authorList>
    </citation>
    <scope>NUCLEOTIDE SEQUENCE [LARGE SCALE GENOMIC DNA]</scope>
    <source>
        <strain evidence="2">cv. AL8/78</strain>
    </source>
</reference>
<feature type="region of interest" description="Disordered" evidence="1">
    <location>
        <begin position="10"/>
        <end position="44"/>
    </location>
</feature>
<name>A0A453GUJ4_AEGTS</name>